<dbReference type="PANTHER" id="PTHR41791:SF1">
    <property type="entry name" value="SSL7039 PROTEIN"/>
    <property type="match status" value="1"/>
</dbReference>
<sequence length="96" mass="10599">MQIEKTDDFDTWIGGLRDIAGRARILKRIDRFANGNPGDVEPVGDGVSEMRIDVGPGYRVYFVERVRGEIVVLLGGGDKSTQPRDIARAKDLAARL</sequence>
<comment type="caution">
    <text evidence="1">The sequence shown here is derived from an EMBL/GenBank/DDBJ whole genome shotgun (WGS) entry which is preliminary data.</text>
</comment>
<dbReference type="Proteomes" id="UP000474159">
    <property type="component" value="Unassembled WGS sequence"/>
</dbReference>
<dbReference type="PANTHER" id="PTHR41791">
    <property type="entry name" value="SSL7039 PROTEIN"/>
    <property type="match status" value="1"/>
</dbReference>
<dbReference type="RefSeq" id="WP_151004607.1">
    <property type="nucleotide sequence ID" value="NZ_BPQY01000271.1"/>
</dbReference>
<dbReference type="PIRSF" id="PIRSF028744">
    <property type="entry name" value="Addict_mod_HI1419"/>
    <property type="match status" value="1"/>
</dbReference>
<protein>
    <submittedName>
        <fullName evidence="1">Type II toxin-antitoxin system RelE/ParE family toxin</fullName>
    </submittedName>
</protein>
<accession>A0A6L3SS10</accession>
<reference evidence="1 2" key="1">
    <citation type="submission" date="2019-09" db="EMBL/GenBank/DDBJ databases">
        <title>YIM 48816 draft genome.</title>
        <authorList>
            <person name="Jiang L."/>
        </authorList>
    </citation>
    <scope>NUCLEOTIDE SEQUENCE [LARGE SCALE GENOMIC DNA]</scope>
    <source>
        <strain evidence="1 2">YIM 48816</strain>
    </source>
</reference>
<dbReference type="InterPro" id="IPR014056">
    <property type="entry name" value="TypeIITA-like_toxin_pred"/>
</dbReference>
<name>A0A6L3SS10_9HYPH</name>
<organism evidence="1 2">
    <name type="scientific">Methylobacterium soli</name>
    <dbReference type="NCBI Taxonomy" id="553447"/>
    <lineage>
        <taxon>Bacteria</taxon>
        <taxon>Pseudomonadati</taxon>
        <taxon>Pseudomonadota</taxon>
        <taxon>Alphaproteobacteria</taxon>
        <taxon>Hyphomicrobiales</taxon>
        <taxon>Methylobacteriaceae</taxon>
        <taxon>Methylobacterium</taxon>
    </lineage>
</organism>
<dbReference type="OrthoDB" id="5296237at2"/>
<gene>
    <name evidence="1" type="ORF">F6X53_28090</name>
</gene>
<evidence type="ECO:0000313" key="1">
    <source>
        <dbReference type="EMBL" id="KAB1072547.1"/>
    </source>
</evidence>
<keyword evidence="2" id="KW-1185">Reference proteome</keyword>
<evidence type="ECO:0000313" key="2">
    <source>
        <dbReference type="Proteomes" id="UP000474159"/>
    </source>
</evidence>
<proteinExistence type="predicted"/>
<dbReference type="EMBL" id="VZZK01000048">
    <property type="protein sequence ID" value="KAB1072547.1"/>
    <property type="molecule type" value="Genomic_DNA"/>
</dbReference>
<dbReference type="NCBIfam" id="TIGR02683">
    <property type="entry name" value="upstrm_HI1419"/>
    <property type="match status" value="1"/>
</dbReference>
<dbReference type="AlphaFoldDB" id="A0A6L3SS10"/>